<accession>A0A8J3N102</accession>
<gene>
    <name evidence="1" type="ORF">KSF_018280</name>
</gene>
<dbReference type="AlphaFoldDB" id="A0A8J3N102"/>
<dbReference type="Proteomes" id="UP000597444">
    <property type="component" value="Unassembled WGS sequence"/>
</dbReference>
<comment type="caution">
    <text evidence="1">The sequence shown here is derived from an EMBL/GenBank/DDBJ whole genome shotgun (WGS) entry which is preliminary data.</text>
</comment>
<reference evidence="1" key="1">
    <citation type="submission" date="2020-10" db="EMBL/GenBank/DDBJ databases">
        <title>Taxonomic study of unclassified bacteria belonging to the class Ktedonobacteria.</title>
        <authorList>
            <person name="Yabe S."/>
            <person name="Wang C.M."/>
            <person name="Zheng Y."/>
            <person name="Sakai Y."/>
            <person name="Cavaletti L."/>
            <person name="Monciardini P."/>
            <person name="Donadio S."/>
        </authorList>
    </citation>
    <scope>NUCLEOTIDE SEQUENCE</scope>
    <source>
        <strain evidence="1">ID150040</strain>
    </source>
</reference>
<name>A0A8J3N102_9CHLR</name>
<evidence type="ECO:0000313" key="1">
    <source>
        <dbReference type="EMBL" id="GHO91780.1"/>
    </source>
</evidence>
<evidence type="ECO:0000313" key="2">
    <source>
        <dbReference type="Proteomes" id="UP000597444"/>
    </source>
</evidence>
<sequence>MENWDARLFQTMAKHTHVAVENLPVQTPTTSSFSQNVVELESQRELRRKTKDIVQHCHSNTVSTSELRQQLQACATTFGNRFSLHLVRSLQEPHNNQADQQAIVWLLTLLNDKATIPLLQQIANQPRLTRAIRLSASLALAGMGATLPSENAI</sequence>
<dbReference type="RefSeq" id="WP_220202654.1">
    <property type="nucleotide sequence ID" value="NZ_BNJK01000001.1"/>
</dbReference>
<protein>
    <submittedName>
        <fullName evidence="1">Uncharacterized protein</fullName>
    </submittedName>
</protein>
<keyword evidence="2" id="KW-1185">Reference proteome</keyword>
<dbReference type="EMBL" id="BNJK01000001">
    <property type="protein sequence ID" value="GHO91780.1"/>
    <property type="molecule type" value="Genomic_DNA"/>
</dbReference>
<organism evidence="1 2">
    <name type="scientific">Reticulibacter mediterranei</name>
    <dbReference type="NCBI Taxonomy" id="2778369"/>
    <lineage>
        <taxon>Bacteria</taxon>
        <taxon>Bacillati</taxon>
        <taxon>Chloroflexota</taxon>
        <taxon>Ktedonobacteria</taxon>
        <taxon>Ktedonobacterales</taxon>
        <taxon>Reticulibacteraceae</taxon>
        <taxon>Reticulibacter</taxon>
    </lineage>
</organism>
<proteinExistence type="predicted"/>